<evidence type="ECO:0000313" key="5">
    <source>
        <dbReference type="Proteomes" id="UP001610335"/>
    </source>
</evidence>
<dbReference type="InterPro" id="IPR002110">
    <property type="entry name" value="Ankyrin_rpt"/>
</dbReference>
<dbReference type="SUPFAM" id="SSF48403">
    <property type="entry name" value="Ankyrin repeat"/>
    <property type="match status" value="1"/>
</dbReference>
<dbReference type="InterPro" id="IPR036770">
    <property type="entry name" value="Ankyrin_rpt-contain_sf"/>
</dbReference>
<comment type="caution">
    <text evidence="4">The sequence shown here is derived from an EMBL/GenBank/DDBJ whole genome shotgun (WGS) entry which is preliminary data.</text>
</comment>
<keyword evidence="1" id="KW-0677">Repeat</keyword>
<dbReference type="SMART" id="SM00248">
    <property type="entry name" value="ANK"/>
    <property type="match status" value="3"/>
</dbReference>
<gene>
    <name evidence="4" type="ORF">BDW59DRAFT_157753</name>
</gene>
<dbReference type="Proteomes" id="UP001610335">
    <property type="component" value="Unassembled WGS sequence"/>
</dbReference>
<keyword evidence="5" id="KW-1185">Reference proteome</keyword>
<evidence type="ECO:0000313" key="4">
    <source>
        <dbReference type="EMBL" id="KAL2831797.1"/>
    </source>
</evidence>
<evidence type="ECO:0000256" key="3">
    <source>
        <dbReference type="PROSITE-ProRule" id="PRU00023"/>
    </source>
</evidence>
<dbReference type="PANTHER" id="PTHR24173">
    <property type="entry name" value="ANKYRIN REPEAT CONTAINING"/>
    <property type="match status" value="1"/>
</dbReference>
<dbReference type="PROSITE" id="PS50088">
    <property type="entry name" value="ANK_REPEAT"/>
    <property type="match status" value="2"/>
</dbReference>
<proteinExistence type="predicted"/>
<dbReference type="PANTHER" id="PTHR24173:SF74">
    <property type="entry name" value="ANKYRIN REPEAT DOMAIN-CONTAINING PROTEIN 16"/>
    <property type="match status" value="1"/>
</dbReference>
<dbReference type="Gene3D" id="1.25.40.20">
    <property type="entry name" value="Ankyrin repeat-containing domain"/>
    <property type="match status" value="1"/>
</dbReference>
<evidence type="ECO:0000256" key="2">
    <source>
        <dbReference type="ARBA" id="ARBA00023043"/>
    </source>
</evidence>
<feature type="repeat" description="ANK" evidence="3">
    <location>
        <begin position="71"/>
        <end position="103"/>
    </location>
</feature>
<reference evidence="4 5" key="1">
    <citation type="submission" date="2024-07" db="EMBL/GenBank/DDBJ databases">
        <title>Section-level genome sequencing and comparative genomics of Aspergillus sections Usti and Cavernicolus.</title>
        <authorList>
            <consortium name="Lawrence Berkeley National Laboratory"/>
            <person name="Nybo J.L."/>
            <person name="Vesth T.C."/>
            <person name="Theobald S."/>
            <person name="Frisvad J.C."/>
            <person name="Larsen T.O."/>
            <person name="Kjaerboelling I."/>
            <person name="Rothschild-Mancinelli K."/>
            <person name="Lyhne E.K."/>
            <person name="Kogle M.E."/>
            <person name="Barry K."/>
            <person name="Clum A."/>
            <person name="Na H."/>
            <person name="Ledsgaard L."/>
            <person name="Lin J."/>
            <person name="Lipzen A."/>
            <person name="Kuo A."/>
            <person name="Riley R."/>
            <person name="Mondo S."/>
            <person name="LaButti K."/>
            <person name="Haridas S."/>
            <person name="Pangalinan J."/>
            <person name="Salamov A.A."/>
            <person name="Simmons B.A."/>
            <person name="Magnuson J.K."/>
            <person name="Chen J."/>
            <person name="Drula E."/>
            <person name="Henrissat B."/>
            <person name="Wiebenga A."/>
            <person name="Lubbers R.J."/>
            <person name="Gomes A.C."/>
            <person name="Makela M.R."/>
            <person name="Stajich J."/>
            <person name="Grigoriev I.V."/>
            <person name="Mortensen U.H."/>
            <person name="De vries R.P."/>
            <person name="Baker S.E."/>
            <person name="Andersen M.R."/>
        </authorList>
    </citation>
    <scope>NUCLEOTIDE SEQUENCE [LARGE SCALE GENOMIC DNA]</scope>
    <source>
        <strain evidence="4 5">CBS 600.67</strain>
    </source>
</reference>
<evidence type="ECO:0000256" key="1">
    <source>
        <dbReference type="ARBA" id="ARBA00022737"/>
    </source>
</evidence>
<dbReference type="Pfam" id="PF00023">
    <property type="entry name" value="Ank"/>
    <property type="match status" value="1"/>
</dbReference>
<name>A0ABR4IW39_9EURO</name>
<feature type="repeat" description="ANK" evidence="3">
    <location>
        <begin position="30"/>
        <end position="62"/>
    </location>
</feature>
<organism evidence="4 5">
    <name type="scientific">Aspergillus cavernicola</name>
    <dbReference type="NCBI Taxonomy" id="176166"/>
    <lineage>
        <taxon>Eukaryota</taxon>
        <taxon>Fungi</taxon>
        <taxon>Dikarya</taxon>
        <taxon>Ascomycota</taxon>
        <taxon>Pezizomycotina</taxon>
        <taxon>Eurotiomycetes</taxon>
        <taxon>Eurotiomycetidae</taxon>
        <taxon>Eurotiales</taxon>
        <taxon>Aspergillaceae</taxon>
        <taxon>Aspergillus</taxon>
        <taxon>Aspergillus subgen. Nidulantes</taxon>
    </lineage>
</organism>
<dbReference type="EMBL" id="JBFXLS010000008">
    <property type="protein sequence ID" value="KAL2831797.1"/>
    <property type="molecule type" value="Genomic_DNA"/>
</dbReference>
<dbReference type="PROSITE" id="PS50297">
    <property type="entry name" value="ANK_REP_REGION"/>
    <property type="match status" value="1"/>
</dbReference>
<sequence>MNIWTALERAAAWNTIPAIEALLNSGAVMKNRRALARAAGHGRSNVVSYLLDRGAPIDEVANNPDIFEGYEVRNALCEAAFRGQPAVVELLLERGADPSIKDTEGRSALEPAEMQGHQSCLDVLNRHISLLPGK</sequence>
<accession>A0ABR4IW39</accession>
<keyword evidence="2 3" id="KW-0040">ANK repeat</keyword>
<protein>
    <submittedName>
        <fullName evidence="4">Ankyrin repeat-containing domain protein</fullName>
    </submittedName>
</protein>